<keyword evidence="4" id="KW-0812">Transmembrane</keyword>
<dbReference type="SUPFAM" id="SSF49464">
    <property type="entry name" value="Carboxypeptidase regulatory domain-like"/>
    <property type="match status" value="1"/>
</dbReference>
<evidence type="ECO:0000259" key="8">
    <source>
        <dbReference type="Pfam" id="PF25183"/>
    </source>
</evidence>
<sequence>MTQHRIRTSKLALGLLAALAAAPAMAQTTSAGVGGQVVGSGGAPVAGAEVTITHVESGTVSRATTDAAGRYTARGLRVGGPYTITITKPGEGTKTEEGVYLGLNQVSTVNAQIGSDTATTLGAVAVTASRNAATFNADNKGIGTNLTRADMDRMPSPDRSIQNIVRADPRIVVTDRDRGAFSAMGQNFRYNCITIDTIQAGDPYGLNDNGLPTKGTPISQDAIESYDLKTTDYDVTSRCVGAQVNAVTKSGSNEFHGSAYYTFQNADDMIGKDATTGKTKWTGYSKDVVKGGTFSGPIIKDKLFFFASYEKEEKTGAGSVYGPSDSNANFKVPGVTQADVDAVIAAATAKGLTPGNYSGYTADIESKRGLVKLDWNINDAHRVALRVSQTKEFEPILTAGTITGSNPKLTLSSNYYGLDKKNTSYALIAYDDWSDSFTTETSVGYNEFKQDRGPITGGFQPDIVIRTPAANGATSGPSIELGTEFSSQANALQVKSWNAAFVGNLFLDAHTLKFGADFRKDEVYNLFLQNYMGSYEFSSIADFNSGTYSRYRLSVPSGTLSLDDVSAQFTQKNYGLFLQDTWQATDRLSLQFGLRYDMPKVSPEPMYNPCFAADPGTLGNFGNCGLRANAANPNAATGGYGFTNQGTIDGNNRLQPRFSFNYDFDTERPTQLRGGAGLFVSNTPAVWLSNPYSNTGIQVTSYDINRRKTATDPAFSTDPYNQNVPGTTVLPPGLGSSSMNVSVVDPDFKLPTVAKYTLGLDHELPWSGIVFTTEYQHLDVVKGILYQNLNLGTPTGVLPDGRSSYARFPNQAPASANTTRWNANPSFGQQVIYLTNTDKGKSDSFTVSLRRPFQDNWSWMVGYTYSRVTEVNPGTSSVANSSFQNRDWIDPNADYEATSNYSIPNRVIAQLTWSKNLFGDNATTISAFYDGHDGAPYSWIFGNDVNGDSYSRDLAYIPSGPSDVVWANAASRAAAASFWEYVGNQPELSSRKGRIFDRNSGRAPWVNQLDVSFSQEIPGFMEGHKAVVRLDIFNFLNMLNRDWGVEKRASFPLERVLANYAGVDAATGKYIYDISSQVKNGVYQPTSLPVNESFTPSQRWAALLTLRYTF</sequence>
<proteinExistence type="predicted"/>
<dbReference type="Gene3D" id="2.60.40.1120">
    <property type="entry name" value="Carboxypeptidase-like, regulatory domain"/>
    <property type="match status" value="1"/>
</dbReference>
<feature type="domain" description="TonB-dependent transporter Oar-like beta-barrel" evidence="8">
    <location>
        <begin position="247"/>
        <end position="1040"/>
    </location>
</feature>
<dbReference type="Gene3D" id="2.40.170.20">
    <property type="entry name" value="TonB-dependent receptor, beta-barrel domain"/>
    <property type="match status" value="1"/>
</dbReference>
<keyword evidence="6" id="KW-0998">Cell outer membrane</keyword>
<evidence type="ECO:0000256" key="2">
    <source>
        <dbReference type="ARBA" id="ARBA00022448"/>
    </source>
</evidence>
<keyword evidence="2" id="KW-0813">Transport</keyword>
<feature type="chain" id="PRO_5020344231" evidence="7">
    <location>
        <begin position="27"/>
        <end position="1110"/>
    </location>
</feature>
<dbReference type="PANTHER" id="PTHR30069:SF46">
    <property type="entry name" value="OAR PROTEIN"/>
    <property type="match status" value="1"/>
</dbReference>
<evidence type="ECO:0000256" key="6">
    <source>
        <dbReference type="ARBA" id="ARBA00023237"/>
    </source>
</evidence>
<dbReference type="GO" id="GO:0009279">
    <property type="term" value="C:cell outer membrane"/>
    <property type="evidence" value="ECO:0007669"/>
    <property type="project" value="UniProtKB-SubCell"/>
</dbReference>
<accession>A0A4Q8LGY7</accession>
<name>A0A4Q8LGY7_9GAMM</name>
<dbReference type="InterPro" id="IPR057601">
    <property type="entry name" value="Oar-like_b-barrel"/>
</dbReference>
<dbReference type="GO" id="GO:0044718">
    <property type="term" value="P:siderophore transmembrane transport"/>
    <property type="evidence" value="ECO:0007669"/>
    <property type="project" value="TreeGrafter"/>
</dbReference>
<reference evidence="9 10" key="1">
    <citation type="submission" date="2019-02" db="EMBL/GenBank/DDBJ databases">
        <title>WGS of Pseudoxanthomonas species novum from clinical isolates.</title>
        <authorList>
            <person name="Bernier A.-M."/>
            <person name="Bernard K."/>
            <person name="Vachon A."/>
        </authorList>
    </citation>
    <scope>NUCLEOTIDE SEQUENCE [LARGE SCALE GENOMIC DNA]</scope>
    <source>
        <strain evidence="9 10">NML171200</strain>
    </source>
</reference>
<organism evidence="9 10">
    <name type="scientific">Pseudoxanthomonas winnipegensis</name>
    <dbReference type="NCBI Taxonomy" id="2480810"/>
    <lineage>
        <taxon>Bacteria</taxon>
        <taxon>Pseudomonadati</taxon>
        <taxon>Pseudomonadota</taxon>
        <taxon>Gammaproteobacteria</taxon>
        <taxon>Lysobacterales</taxon>
        <taxon>Lysobacteraceae</taxon>
        <taxon>Pseudoxanthomonas</taxon>
    </lineage>
</organism>
<evidence type="ECO:0000256" key="7">
    <source>
        <dbReference type="SAM" id="SignalP"/>
    </source>
</evidence>
<evidence type="ECO:0000256" key="1">
    <source>
        <dbReference type="ARBA" id="ARBA00004571"/>
    </source>
</evidence>
<evidence type="ECO:0000256" key="3">
    <source>
        <dbReference type="ARBA" id="ARBA00022452"/>
    </source>
</evidence>
<dbReference type="AlphaFoldDB" id="A0A4Q8LGY7"/>
<dbReference type="Pfam" id="PF25183">
    <property type="entry name" value="OMP_b-brl_4"/>
    <property type="match status" value="1"/>
</dbReference>
<keyword evidence="7" id="KW-0732">Signal</keyword>
<gene>
    <name evidence="9" type="ORF">EA660_01580</name>
</gene>
<dbReference type="Proteomes" id="UP000292627">
    <property type="component" value="Unassembled WGS sequence"/>
</dbReference>
<comment type="caution">
    <text evidence="9">The sequence shown here is derived from an EMBL/GenBank/DDBJ whole genome shotgun (WGS) entry which is preliminary data.</text>
</comment>
<feature type="signal peptide" evidence="7">
    <location>
        <begin position="1"/>
        <end position="26"/>
    </location>
</feature>
<dbReference type="SUPFAM" id="SSF56935">
    <property type="entry name" value="Porins"/>
    <property type="match status" value="1"/>
</dbReference>
<keyword evidence="3" id="KW-1134">Transmembrane beta strand</keyword>
<dbReference type="GO" id="GO:0015344">
    <property type="term" value="F:siderophore uptake transmembrane transporter activity"/>
    <property type="evidence" value="ECO:0007669"/>
    <property type="project" value="TreeGrafter"/>
</dbReference>
<keyword evidence="5" id="KW-0472">Membrane</keyword>
<evidence type="ECO:0000256" key="4">
    <source>
        <dbReference type="ARBA" id="ARBA00022692"/>
    </source>
</evidence>
<dbReference type="InterPro" id="IPR036942">
    <property type="entry name" value="Beta-barrel_TonB_sf"/>
</dbReference>
<dbReference type="Pfam" id="PF13620">
    <property type="entry name" value="CarboxypepD_reg"/>
    <property type="match status" value="1"/>
</dbReference>
<evidence type="ECO:0000256" key="5">
    <source>
        <dbReference type="ARBA" id="ARBA00023136"/>
    </source>
</evidence>
<dbReference type="OrthoDB" id="9768147at2"/>
<evidence type="ECO:0000313" key="10">
    <source>
        <dbReference type="Proteomes" id="UP000292627"/>
    </source>
</evidence>
<dbReference type="InterPro" id="IPR039426">
    <property type="entry name" value="TonB-dep_rcpt-like"/>
</dbReference>
<dbReference type="RefSeq" id="WP_130549876.1">
    <property type="nucleotide sequence ID" value="NZ_SHMC01000001.1"/>
</dbReference>
<evidence type="ECO:0000313" key="9">
    <source>
        <dbReference type="EMBL" id="TAA28303.1"/>
    </source>
</evidence>
<dbReference type="EMBL" id="SHMC01000001">
    <property type="protein sequence ID" value="TAA28303.1"/>
    <property type="molecule type" value="Genomic_DNA"/>
</dbReference>
<protein>
    <submittedName>
        <fullName evidence="9">Oar protein</fullName>
    </submittedName>
</protein>
<dbReference type="InterPro" id="IPR008969">
    <property type="entry name" value="CarboxyPept-like_regulatory"/>
</dbReference>
<comment type="subcellular location">
    <subcellularLocation>
        <location evidence="1">Cell outer membrane</location>
        <topology evidence="1">Multi-pass membrane protein</topology>
    </subcellularLocation>
</comment>
<dbReference type="PANTHER" id="PTHR30069">
    <property type="entry name" value="TONB-DEPENDENT OUTER MEMBRANE RECEPTOR"/>
    <property type="match status" value="1"/>
</dbReference>